<protein>
    <submittedName>
        <fullName evidence="3">T9SS type A sorting domain-containing protein</fullName>
    </submittedName>
</protein>
<dbReference type="RefSeq" id="WP_136825695.1">
    <property type="nucleotide sequence ID" value="NZ_SWBP01000002.1"/>
</dbReference>
<dbReference type="Pfam" id="PF13385">
    <property type="entry name" value="Laminin_G_3"/>
    <property type="match status" value="2"/>
</dbReference>
<evidence type="ECO:0000259" key="2">
    <source>
        <dbReference type="SMART" id="SM00282"/>
    </source>
</evidence>
<gene>
    <name evidence="3" type="ORF">FA046_07135</name>
</gene>
<dbReference type="EMBL" id="SWBP01000002">
    <property type="protein sequence ID" value="TKB98881.1"/>
    <property type="molecule type" value="Genomic_DNA"/>
</dbReference>
<evidence type="ECO:0000256" key="1">
    <source>
        <dbReference type="SAM" id="SignalP"/>
    </source>
</evidence>
<dbReference type="NCBIfam" id="TIGR04183">
    <property type="entry name" value="Por_Secre_tail"/>
    <property type="match status" value="1"/>
</dbReference>
<dbReference type="OrthoDB" id="976756at2"/>
<proteinExistence type="predicted"/>
<reference evidence="3 4" key="1">
    <citation type="submission" date="2019-04" db="EMBL/GenBank/DDBJ databases">
        <title>Pedobacter sp. AR-3-17 sp. nov., isolated from Arctic soil.</title>
        <authorList>
            <person name="Dahal R.H."/>
            <person name="Kim D.-U."/>
        </authorList>
    </citation>
    <scope>NUCLEOTIDE SEQUENCE [LARGE SCALE GENOMIC DNA]</scope>
    <source>
        <strain evidence="3 4">AR-3-17</strain>
    </source>
</reference>
<dbReference type="GO" id="GO:0005975">
    <property type="term" value="P:carbohydrate metabolic process"/>
    <property type="evidence" value="ECO:0007669"/>
    <property type="project" value="UniProtKB-ARBA"/>
</dbReference>
<accession>A0A4U1C0Z2</accession>
<feature type="domain" description="Laminin G" evidence="2">
    <location>
        <begin position="1988"/>
        <end position="2125"/>
    </location>
</feature>
<dbReference type="CDD" id="cd00110">
    <property type="entry name" value="LamG"/>
    <property type="match status" value="1"/>
</dbReference>
<dbReference type="SMART" id="SM00282">
    <property type="entry name" value="LamG"/>
    <property type="match status" value="1"/>
</dbReference>
<name>A0A4U1C0Z2_9SPHI</name>
<evidence type="ECO:0000313" key="3">
    <source>
        <dbReference type="EMBL" id="TKB98881.1"/>
    </source>
</evidence>
<comment type="caution">
    <text evidence="3">The sequence shown here is derived from an EMBL/GenBank/DDBJ whole genome shotgun (WGS) entry which is preliminary data.</text>
</comment>
<keyword evidence="4" id="KW-1185">Reference proteome</keyword>
<evidence type="ECO:0000313" key="4">
    <source>
        <dbReference type="Proteomes" id="UP000308181"/>
    </source>
</evidence>
<feature type="signal peptide" evidence="1">
    <location>
        <begin position="1"/>
        <end position="20"/>
    </location>
</feature>
<dbReference type="Gene3D" id="2.60.40.10">
    <property type="entry name" value="Immunoglobulins"/>
    <property type="match status" value="1"/>
</dbReference>
<dbReference type="InterPro" id="IPR026444">
    <property type="entry name" value="Secre_tail"/>
</dbReference>
<dbReference type="InterPro" id="IPR013320">
    <property type="entry name" value="ConA-like_dom_sf"/>
</dbReference>
<dbReference type="SUPFAM" id="SSF49899">
    <property type="entry name" value="Concanavalin A-like lectins/glucanases"/>
    <property type="match status" value="3"/>
</dbReference>
<dbReference type="InterPro" id="IPR001791">
    <property type="entry name" value="Laminin_G"/>
</dbReference>
<dbReference type="Gene3D" id="2.60.120.200">
    <property type="match status" value="3"/>
</dbReference>
<dbReference type="InterPro" id="IPR013783">
    <property type="entry name" value="Ig-like_fold"/>
</dbReference>
<keyword evidence="1" id="KW-0732">Signal</keyword>
<dbReference type="PROSITE" id="PS51257">
    <property type="entry name" value="PROKAR_LIPOPROTEIN"/>
    <property type="match status" value="1"/>
</dbReference>
<feature type="chain" id="PRO_5020752527" evidence="1">
    <location>
        <begin position="21"/>
        <end position="2876"/>
    </location>
</feature>
<dbReference type="Proteomes" id="UP000308181">
    <property type="component" value="Unassembled WGS sequence"/>
</dbReference>
<sequence length="2876" mass="313870">MKKYILVLSLILLSCGVLLAQEQKGVATVIGAASSNNENLNRTLTTTVNGVNRTITIQKVSVSVGLPYMGVINAPHSATPTQYYKHDLGFPWGIRYRYNTFSEDAFTVSKGYFSDRIELNWDIKQNRDRIISLSIYRTEDIDSQNPSWGSVLKTLPADAGTFVDNNVEGGKLYRYKVAAKGVEADGVEILYTTYITGIGYRNPTGVITGNVSFTGGNPVKDVMVVANPTGKSTFFGSSLKVPLGGYINVPRLSANLKDSVTLQAWVKPDNTFNNDILNLYKLESNANETLDFKFKMAQSGSNNILTGWVGAYYITIANYIPSGEIDNKGDDVFIPITNINTSFTHFSAVIRDNKVPEIYINGRHISQTYVTKMNGIFAKNTLSGTPPSATFTSNNLSIKFNTSASNHSQVWSHFKMGGGKTAYLDEFRVWETALTPTQIQRDFRRYLSGGENGLNTYITANEKIGDYAYDLAHNGFNYHGNDAKLSNPLLSTANTPTFDNSGNNIPTNTQLGILGVTDEFGNYVISAIPYKGNGDSFTIIPSLGKHEFNPKQQLAYIGVGSTVINKVDFIDKSSFVFKGIAVYDSRDVFPHTSDAPITGDIKENEAYNAYVKGNVKYQKGEYWAVKDASGKITQLNRYAQIPVPEANVFIDNVQAIDAFNIPIQTDINGRFTIEVPIGQHAISISKSGHTFDFEGRYPARNISVVNGITTTTNTYQDFFEDRDEPITFIDNTKVTVVGRVVGGTVQADKEIGFGADGKKTYAYKDANGVSRTTVYTSENNIGTANLTLGYLPTGATSVTPEYKTSFKTNAETGEYRVALLPLNYILSKNDLTFTSGKNPDNIPILDADRTINFTAINGLKYPTFVQGKDTITGKPYQEVLKFTHVAAPIHQVLSQTSDQTMVSNGITYTIAPTQNTPIYTQFLNYSIEVQGQEIYKNYDKSLTNPVVSTVPVEGGELVPTNNLALAESEKIEVSTKDPSILIYSFQGGTPNTDIGTGFKRTINLKFRTNGIDYPVLNYKTDGILLGGVSDGSQTFVTAGPEIPDIILRDPPGSGSSATIEKGSSFSFTKETTTTGTSGTDFSSTISAGTTLTLSGGLVPLPEITTEATADATAGMTSTSSTTDGKSVSTTYSFSQTISTSDDPDWIGSDADIYIGTSANQFYGTYNDLVVTTERNTVPIAVTYMNGAVKTAANIYPKVNKAMYFSDSPEKTTFVYTQRNILTELIPSYLDIIAQINAGTLKENQNGVLTKSAYNSSINLWRKIILNNELQKYQAFKDKDQLKASLNSIIESLKDPVTKKLSPSDKALQDLLNKTFFENISFDAGIGEITKGLGIGRLSSTSYAYEVQVDEAFIVASGLTVNDSGFAMESTTSTGSGSGSADTDDDEETTTITYTLKDNDANNLLSVDVINAFDGNGPIFITKGGQTSCPYEGPELSHFYNPTHPNVTNPSATIVDLPTASQVQLSLPTIAIEKPEITVTAADVAGIFDGRNAEFVLHLRNTSTVNKDASFMLLVDQASNPDNAAINIEPNGTIVNIPAGKTVSYTMTLKKVKQDQFDYKNIKVSLASICDENAVDTVLVSATFVPACSPVSILAPSNNWLLNRNTAFTGVATKPVNIKLGDFNTSFASFQKISLEYRLKGTPNWIGLRTFYKTQQDYTIALTGGDTNIELIVGAELNYNWDIAAIGLANGTYELRARTSCNNQTAFESAIIEGKVDLTSPVLFGTPTPKNGILGLGDDITLRFNEAVKTNGTVSKFEFLVQKNQSPVKHEVSLAFDGASNTATINKPAITTGSFSIEFWLKNTTTSATAVLLNQNNGIKIELNGTALKYTIGGQSIQTTITKDNTFNHYALSYDATANILRIIENDKEVQVSSLSTKLNFTNENPIIIGGNTFKGNIHDLRFWKRAITREASVASMNSVLNGNETDLLGYWPINEGNGLLANDLARYKHLVIANTNWDITPKGTAYNFDGTNYLTFADAAKVIISKEMDATLSFWMKTKQSATATLLSNGKGDDSEALESNGFRNKWAINLNAAGNVELKAEGKSFPFGTVKVNNNSWHHVALSLTRNGSIRMYVDGNQVGSYASIDLGGFSSSSIFVGARGKVNPLTIDQNYVGLIDELSLWETARDAEQIKADQFHELDFNTTGLLLYSTFNKPELSNGNGPTYYYPLNSFEKTSSYALLNNKPLAFSEETPAIKPLRPTESIVVNAVINGDQIALNPEITDWSSVEGKVAYITVSNLNDMADNRQLSPITWSALINKNPVKWFVEGHSDVVSMIKRANENLTFDITIINKGGTNQDYTIELPAWLTLSANSGNIAPNTKMTLKATVDSDLAIGNYNTILSLITNYGYNEKIQLDLRVLEKEPNFDLDPSKFSQSMNIIGRVKLGDIFTDDLYDKVVATVNGDIRGVTSVIYDASLKEHFVYLTIYSNQVSGENVSFYIWDASDGKLKEAVLNDQFTIPYLADEIIGNYTNPAIFKNTEVTGQQISLNQGWTWTSFNVTDARFNNLNELTKPLSLGTSDLIMSNAPALFDAYQVSATNPAESGWAGTVSSNGGISNNKMYKIKLGIAQKLNIKGVPIDLNTWFINLSTNWNWFPFVVSKNIPLADALANLNASDGDVIKSQAAFAIYSTTVGWKGTLTYLKAGEGYMLNTGIAQKFTYPEYLNRQNTQTNPSPVIKVNGVSVTSVVDVKEENTQLSANYAKFSHTMSAVVKLPEGFQDLTFYNENGELRGQIQTQNVQGVDLAFITLYGDKPEKLTAYIGSGSNLQATSKSISFSADAVLGSIANPVVITLGTEKLSVFPNPFLHNFEIMVNSDKTGEAKIIISNMFSQTVFENTVKTNLGVNVWKIQPNIPAGSYILSVKMDDKVIYQKIIKN</sequence>
<dbReference type="GO" id="GO:0004553">
    <property type="term" value="F:hydrolase activity, hydrolyzing O-glycosyl compounds"/>
    <property type="evidence" value="ECO:0007669"/>
    <property type="project" value="UniProtKB-ARBA"/>
</dbReference>
<organism evidence="3 4">
    <name type="scientific">Pedobacter cryophilus</name>
    <dbReference type="NCBI Taxonomy" id="2571271"/>
    <lineage>
        <taxon>Bacteria</taxon>
        <taxon>Pseudomonadati</taxon>
        <taxon>Bacteroidota</taxon>
        <taxon>Sphingobacteriia</taxon>
        <taxon>Sphingobacteriales</taxon>
        <taxon>Sphingobacteriaceae</taxon>
        <taxon>Pedobacter</taxon>
    </lineage>
</organism>